<reference evidence="3 4" key="1">
    <citation type="journal article" date="2014" name="Nat. Commun.">
        <title>Molecular traces of alternative social organization in a termite genome.</title>
        <authorList>
            <person name="Terrapon N."/>
            <person name="Li C."/>
            <person name="Robertson H.M."/>
            <person name="Ji L."/>
            <person name="Meng X."/>
            <person name="Booth W."/>
            <person name="Chen Z."/>
            <person name="Childers C.P."/>
            <person name="Glastad K.M."/>
            <person name="Gokhale K."/>
            <person name="Gowin J."/>
            <person name="Gronenberg W."/>
            <person name="Hermansen R.A."/>
            <person name="Hu H."/>
            <person name="Hunt B.G."/>
            <person name="Huylmans A.K."/>
            <person name="Khalil S.M."/>
            <person name="Mitchell R.D."/>
            <person name="Munoz-Torres M.C."/>
            <person name="Mustard J.A."/>
            <person name="Pan H."/>
            <person name="Reese J.T."/>
            <person name="Scharf M.E."/>
            <person name="Sun F."/>
            <person name="Vogel H."/>
            <person name="Xiao J."/>
            <person name="Yang W."/>
            <person name="Yang Z."/>
            <person name="Yang Z."/>
            <person name="Zhou J."/>
            <person name="Zhu J."/>
            <person name="Brent C.S."/>
            <person name="Elsik C.G."/>
            <person name="Goodisman M.A."/>
            <person name="Liberles D.A."/>
            <person name="Roe R.M."/>
            <person name="Vargo E.L."/>
            <person name="Vilcinskas A."/>
            <person name="Wang J."/>
            <person name="Bornberg-Bauer E."/>
            <person name="Korb J."/>
            <person name="Zhang G."/>
            <person name="Liebig J."/>
        </authorList>
    </citation>
    <scope>NUCLEOTIDE SEQUENCE [LARGE SCALE GENOMIC DNA]</scope>
    <source>
        <tissue evidence="3">Whole organism</tissue>
    </source>
</reference>
<evidence type="ECO:0000256" key="1">
    <source>
        <dbReference type="SAM" id="MobiDB-lite"/>
    </source>
</evidence>
<keyword evidence="2" id="KW-0812">Transmembrane</keyword>
<sequence length="101" mass="11425">MKMWDPGSDKALFRQTRGRRRAACGEHRAQKIQHIRTYKHGRKRNRKKVSLNIMLAAILELPPLSVFGGSQGSPHCHSANHNKAETEADNELTSDTEQCSM</sequence>
<organism evidence="3 4">
    <name type="scientific">Zootermopsis nevadensis</name>
    <name type="common">Dampwood termite</name>
    <dbReference type="NCBI Taxonomy" id="136037"/>
    <lineage>
        <taxon>Eukaryota</taxon>
        <taxon>Metazoa</taxon>
        <taxon>Ecdysozoa</taxon>
        <taxon>Arthropoda</taxon>
        <taxon>Hexapoda</taxon>
        <taxon>Insecta</taxon>
        <taxon>Pterygota</taxon>
        <taxon>Neoptera</taxon>
        <taxon>Polyneoptera</taxon>
        <taxon>Dictyoptera</taxon>
        <taxon>Blattodea</taxon>
        <taxon>Blattoidea</taxon>
        <taxon>Termitoidae</taxon>
        <taxon>Termopsidae</taxon>
        <taxon>Zootermopsis</taxon>
    </lineage>
</organism>
<feature type="region of interest" description="Disordered" evidence="1">
    <location>
        <begin position="1"/>
        <end position="28"/>
    </location>
</feature>
<evidence type="ECO:0000256" key="2">
    <source>
        <dbReference type="SAM" id="Phobius"/>
    </source>
</evidence>
<dbReference type="InParanoid" id="A0A067RJ15"/>
<keyword evidence="2" id="KW-1133">Transmembrane helix</keyword>
<evidence type="ECO:0000313" key="3">
    <source>
        <dbReference type="EMBL" id="KDR20440.1"/>
    </source>
</evidence>
<dbReference type="Proteomes" id="UP000027135">
    <property type="component" value="Unassembled WGS sequence"/>
</dbReference>
<name>A0A067RJ15_ZOONE</name>
<evidence type="ECO:0000313" key="4">
    <source>
        <dbReference type="Proteomes" id="UP000027135"/>
    </source>
</evidence>
<dbReference type="EMBL" id="KK852604">
    <property type="protein sequence ID" value="KDR20440.1"/>
    <property type="molecule type" value="Genomic_DNA"/>
</dbReference>
<dbReference type="AlphaFoldDB" id="A0A067RJ15"/>
<keyword evidence="4" id="KW-1185">Reference proteome</keyword>
<gene>
    <name evidence="3" type="ORF">L798_05484</name>
</gene>
<proteinExistence type="predicted"/>
<keyword evidence="2" id="KW-0472">Membrane</keyword>
<accession>A0A067RJ15</accession>
<feature type="region of interest" description="Disordered" evidence="1">
    <location>
        <begin position="71"/>
        <end position="101"/>
    </location>
</feature>
<protein>
    <submittedName>
        <fullName evidence="3">Uncharacterized protein</fullName>
    </submittedName>
</protein>
<feature type="transmembrane region" description="Helical" evidence="2">
    <location>
        <begin position="49"/>
        <end position="68"/>
    </location>
</feature>